<dbReference type="AlphaFoldDB" id="A0A139ID34"/>
<reference evidence="2 3" key="1">
    <citation type="submission" date="2015-07" db="EMBL/GenBank/DDBJ databases">
        <title>Comparative genomics of the Sigatoka disease complex on banana suggests a link between parallel evolutionary changes in Pseudocercospora fijiensis and Pseudocercospora eumusae and increased virulence on the banana host.</title>
        <authorList>
            <person name="Chang T.-C."/>
            <person name="Salvucci A."/>
            <person name="Crous P.W."/>
            <person name="Stergiopoulos I."/>
        </authorList>
    </citation>
    <scope>NUCLEOTIDE SEQUENCE [LARGE SCALE GENOMIC DNA]</scope>
    <source>
        <strain evidence="2 3">CBS 116634</strain>
    </source>
</reference>
<organism evidence="2 3">
    <name type="scientific">Pseudocercospora musae</name>
    <dbReference type="NCBI Taxonomy" id="113226"/>
    <lineage>
        <taxon>Eukaryota</taxon>
        <taxon>Fungi</taxon>
        <taxon>Dikarya</taxon>
        <taxon>Ascomycota</taxon>
        <taxon>Pezizomycotina</taxon>
        <taxon>Dothideomycetes</taxon>
        <taxon>Dothideomycetidae</taxon>
        <taxon>Mycosphaerellales</taxon>
        <taxon>Mycosphaerellaceae</taxon>
        <taxon>Pseudocercospora</taxon>
    </lineage>
</organism>
<dbReference type="Proteomes" id="UP000073492">
    <property type="component" value="Unassembled WGS sequence"/>
</dbReference>
<dbReference type="EMBL" id="LFZO01000144">
    <property type="protein sequence ID" value="KXT12648.1"/>
    <property type="molecule type" value="Genomic_DNA"/>
</dbReference>
<proteinExistence type="predicted"/>
<name>A0A139ID34_9PEZI</name>
<dbReference type="OrthoDB" id="10397973at2759"/>
<evidence type="ECO:0000256" key="1">
    <source>
        <dbReference type="SAM" id="MobiDB-lite"/>
    </source>
</evidence>
<accession>A0A139ID34</accession>
<evidence type="ECO:0000313" key="2">
    <source>
        <dbReference type="EMBL" id="KXT12648.1"/>
    </source>
</evidence>
<sequence length="376" mass="43163">MLLFTVQNLQHSVTICQRTSRQYRQRFAYLYTPYASTQHHSHCSSDTLASNMGCHLSTHSDLQGDNDNPESIELAPNFQTDENGEASSANWSMSSGETGPPRTTTVMSTATTLVNDNEVEDDESTIVPFPNFYIGLPPRPSRPRPLPLGAELQNIYDRMTAVSSLGPSWLEDQYHSAMVRVSQKLQSDSFSTWFARLQFRYTLENLSYHTNDQLDFDRVAFRDWLHSFDTNLGHMDNLEIEILEAPIANARAEPIHPSGHNSNAHHNKYHYVHLLKITVIKRRYRIHYCARGADDLDCLSCSAEQRWRSCWWKASEILRLLISAFGRVGVTLLSLDQPRHVDWYNAEERFNMERLELRSGIAHARTAEWQRAGHIP</sequence>
<protein>
    <submittedName>
        <fullName evidence="2">Uncharacterized protein</fullName>
    </submittedName>
</protein>
<keyword evidence="3" id="KW-1185">Reference proteome</keyword>
<feature type="region of interest" description="Disordered" evidence="1">
    <location>
        <begin position="80"/>
        <end position="103"/>
    </location>
</feature>
<comment type="caution">
    <text evidence="2">The sequence shown here is derived from an EMBL/GenBank/DDBJ whole genome shotgun (WGS) entry which is preliminary data.</text>
</comment>
<gene>
    <name evidence="2" type="ORF">AC579_4495</name>
</gene>
<feature type="compositionally biased region" description="Polar residues" evidence="1">
    <location>
        <begin position="80"/>
        <end position="97"/>
    </location>
</feature>
<evidence type="ECO:0000313" key="3">
    <source>
        <dbReference type="Proteomes" id="UP000073492"/>
    </source>
</evidence>